<sequence>MALSGLTDDPRLDRTTALTPDNAVAAIITIGDRYLLQLRDRKHGIFFPDHWGCFGGGVEPDEALEQALIRELNEELSLELNAEQVRYFTRFEFDLGFARLAPIWRVFYEVSLEPATVPTLTLGEGSDMRLFGAEEILTCKITVTPYDAFALWFHINRNRLIGAHR</sequence>
<dbReference type="PANTHER" id="PTHR43046">
    <property type="entry name" value="GDP-MANNOSE MANNOSYL HYDROLASE"/>
    <property type="match status" value="1"/>
</dbReference>
<dbReference type="GO" id="GO:0016787">
    <property type="term" value="F:hydrolase activity"/>
    <property type="evidence" value="ECO:0007669"/>
    <property type="project" value="UniProtKB-KW"/>
</dbReference>
<dbReference type="KEGG" id="ptaw:DW352_00115"/>
<dbReference type="OrthoDB" id="289720at2"/>
<dbReference type="AlphaFoldDB" id="A0A345ZQ65"/>
<dbReference type="Proteomes" id="UP000254889">
    <property type="component" value="Chromosome"/>
</dbReference>
<protein>
    <submittedName>
        <fullName evidence="4">NUDIX domain-containing protein</fullName>
    </submittedName>
</protein>
<proteinExistence type="predicted"/>
<dbReference type="SUPFAM" id="SSF55811">
    <property type="entry name" value="Nudix"/>
    <property type="match status" value="1"/>
</dbReference>
<evidence type="ECO:0000313" key="5">
    <source>
        <dbReference type="Proteomes" id="UP000254889"/>
    </source>
</evidence>
<name>A0A345ZQ65_9HYPH</name>
<reference evidence="4 5" key="1">
    <citation type="submission" date="2018-07" db="EMBL/GenBank/DDBJ databases">
        <authorList>
            <person name="Quirk P.G."/>
            <person name="Krulwich T.A."/>
        </authorList>
    </citation>
    <scope>NUCLEOTIDE SEQUENCE [LARGE SCALE GENOMIC DNA]</scope>
    <source>
        <strain evidence="4 5">CC-BB4</strain>
    </source>
</reference>
<dbReference type="PROSITE" id="PS51462">
    <property type="entry name" value="NUDIX"/>
    <property type="match status" value="1"/>
</dbReference>
<gene>
    <name evidence="4" type="ORF">DW352_00115</name>
</gene>
<evidence type="ECO:0000313" key="4">
    <source>
        <dbReference type="EMBL" id="AXK79062.1"/>
    </source>
</evidence>
<dbReference type="PANTHER" id="PTHR43046:SF14">
    <property type="entry name" value="MUTT_NUDIX FAMILY PROTEIN"/>
    <property type="match status" value="1"/>
</dbReference>
<dbReference type="Gene3D" id="3.90.79.10">
    <property type="entry name" value="Nucleoside Triphosphate Pyrophosphohydrolase"/>
    <property type="match status" value="1"/>
</dbReference>
<feature type="domain" description="Nudix hydrolase" evidence="3">
    <location>
        <begin position="19"/>
        <end position="155"/>
    </location>
</feature>
<keyword evidence="5" id="KW-1185">Reference proteome</keyword>
<comment type="cofactor">
    <cofactor evidence="1">
        <name>Mg(2+)</name>
        <dbReference type="ChEBI" id="CHEBI:18420"/>
    </cofactor>
</comment>
<dbReference type="InterPro" id="IPR015797">
    <property type="entry name" value="NUDIX_hydrolase-like_dom_sf"/>
</dbReference>
<evidence type="ECO:0000256" key="2">
    <source>
        <dbReference type="ARBA" id="ARBA00022801"/>
    </source>
</evidence>
<dbReference type="Pfam" id="PF00293">
    <property type="entry name" value="NUDIX"/>
    <property type="match status" value="1"/>
</dbReference>
<keyword evidence="2" id="KW-0378">Hydrolase</keyword>
<evidence type="ECO:0000256" key="1">
    <source>
        <dbReference type="ARBA" id="ARBA00001946"/>
    </source>
</evidence>
<organism evidence="4 5">
    <name type="scientific">Pseudolabrys taiwanensis</name>
    <dbReference type="NCBI Taxonomy" id="331696"/>
    <lineage>
        <taxon>Bacteria</taxon>
        <taxon>Pseudomonadati</taxon>
        <taxon>Pseudomonadota</taxon>
        <taxon>Alphaproteobacteria</taxon>
        <taxon>Hyphomicrobiales</taxon>
        <taxon>Xanthobacteraceae</taxon>
        <taxon>Pseudolabrys</taxon>
    </lineage>
</organism>
<accession>A0A345ZQ65</accession>
<dbReference type="InterPro" id="IPR000086">
    <property type="entry name" value="NUDIX_hydrolase_dom"/>
</dbReference>
<evidence type="ECO:0000259" key="3">
    <source>
        <dbReference type="PROSITE" id="PS51462"/>
    </source>
</evidence>
<dbReference type="EMBL" id="CP031417">
    <property type="protein sequence ID" value="AXK79062.1"/>
    <property type="molecule type" value="Genomic_DNA"/>
</dbReference>